<organism evidence="1 2">
    <name type="scientific">Agrocybe pediades</name>
    <dbReference type="NCBI Taxonomy" id="84607"/>
    <lineage>
        <taxon>Eukaryota</taxon>
        <taxon>Fungi</taxon>
        <taxon>Dikarya</taxon>
        <taxon>Basidiomycota</taxon>
        <taxon>Agaricomycotina</taxon>
        <taxon>Agaricomycetes</taxon>
        <taxon>Agaricomycetidae</taxon>
        <taxon>Agaricales</taxon>
        <taxon>Agaricineae</taxon>
        <taxon>Strophariaceae</taxon>
        <taxon>Agrocybe</taxon>
    </lineage>
</organism>
<proteinExistence type="predicted"/>
<evidence type="ECO:0008006" key="3">
    <source>
        <dbReference type="Google" id="ProtNLM"/>
    </source>
</evidence>
<dbReference type="InterPro" id="IPR023393">
    <property type="entry name" value="START-like_dom_sf"/>
</dbReference>
<keyword evidence="2" id="KW-1185">Reference proteome</keyword>
<gene>
    <name evidence="1" type="ORF">D9613_003843</name>
</gene>
<sequence length="182" mass="20571">MANSSEDHLPPDTSNAIFYATSSIVIDAPRDKLWSILTDFPSYKEWNTFVHTIEVTTESKELLPDQTPAEGKFIKILANMAPGDKPEEPKGSNRGDAFCVISTYDPVNYRVGWKSRMMPEFLLSAYRWQALHIDEATGKTRYENTEVFNGLLAYFIKYFVGSKLARGFQGAADSLKKRAETE</sequence>
<dbReference type="Pfam" id="PF10604">
    <property type="entry name" value="Polyketide_cyc2"/>
    <property type="match status" value="1"/>
</dbReference>
<evidence type="ECO:0000313" key="1">
    <source>
        <dbReference type="EMBL" id="KAF4612318.1"/>
    </source>
</evidence>
<reference evidence="1 2" key="1">
    <citation type="submission" date="2019-12" db="EMBL/GenBank/DDBJ databases">
        <authorList>
            <person name="Floudas D."/>
            <person name="Bentzer J."/>
            <person name="Ahren D."/>
            <person name="Johansson T."/>
            <person name="Persson P."/>
            <person name="Tunlid A."/>
        </authorList>
    </citation>
    <scope>NUCLEOTIDE SEQUENCE [LARGE SCALE GENOMIC DNA]</scope>
    <source>
        <strain evidence="1 2">CBS 102.39</strain>
    </source>
</reference>
<dbReference type="Proteomes" id="UP000521872">
    <property type="component" value="Unassembled WGS sequence"/>
</dbReference>
<protein>
    <recommendedName>
        <fullName evidence="3">Coenzyme Q-binding protein COQ10 START domain-containing protein</fullName>
    </recommendedName>
</protein>
<dbReference type="SUPFAM" id="SSF55961">
    <property type="entry name" value="Bet v1-like"/>
    <property type="match status" value="1"/>
</dbReference>
<dbReference type="PANTHER" id="PTHR36166">
    <property type="entry name" value="CHROMOSOME 9, WHOLE GENOME SHOTGUN SEQUENCE"/>
    <property type="match status" value="1"/>
</dbReference>
<dbReference type="AlphaFoldDB" id="A0A8H4QK12"/>
<dbReference type="InterPro" id="IPR019587">
    <property type="entry name" value="Polyketide_cyclase/dehydratase"/>
</dbReference>
<evidence type="ECO:0000313" key="2">
    <source>
        <dbReference type="Proteomes" id="UP000521872"/>
    </source>
</evidence>
<comment type="caution">
    <text evidence="1">The sequence shown here is derived from an EMBL/GenBank/DDBJ whole genome shotgun (WGS) entry which is preliminary data.</text>
</comment>
<dbReference type="CDD" id="cd07822">
    <property type="entry name" value="SRPBCC_4"/>
    <property type="match status" value="1"/>
</dbReference>
<dbReference type="EMBL" id="JAACJL010000057">
    <property type="protein sequence ID" value="KAF4612318.1"/>
    <property type="molecule type" value="Genomic_DNA"/>
</dbReference>
<dbReference type="Gene3D" id="3.30.530.20">
    <property type="match status" value="1"/>
</dbReference>
<dbReference type="PANTHER" id="PTHR36166:SF1">
    <property type="entry name" value="SRPBCC DOMAIN-CONTAINING PROTEIN"/>
    <property type="match status" value="1"/>
</dbReference>
<accession>A0A8H4QK12</accession>
<name>A0A8H4QK12_9AGAR</name>